<dbReference type="AlphaFoldDB" id="A0A7W9SS89"/>
<dbReference type="EMBL" id="JACHGW010000003">
    <property type="protein sequence ID" value="MBB6051877.1"/>
    <property type="molecule type" value="Genomic_DNA"/>
</dbReference>
<proteinExistence type="predicted"/>
<protein>
    <submittedName>
        <fullName evidence="1">Uncharacterized protein</fullName>
    </submittedName>
</protein>
<keyword evidence="2" id="KW-1185">Reference proteome</keyword>
<accession>A0A7W9SS89</accession>
<evidence type="ECO:0000313" key="1">
    <source>
        <dbReference type="EMBL" id="MBB6051877.1"/>
    </source>
</evidence>
<organism evidence="1 2">
    <name type="scientific">Armatimonas rosea</name>
    <dbReference type="NCBI Taxonomy" id="685828"/>
    <lineage>
        <taxon>Bacteria</taxon>
        <taxon>Bacillati</taxon>
        <taxon>Armatimonadota</taxon>
        <taxon>Armatimonadia</taxon>
        <taxon>Armatimonadales</taxon>
        <taxon>Armatimonadaceae</taxon>
        <taxon>Armatimonas</taxon>
    </lineage>
</organism>
<dbReference type="Proteomes" id="UP000520814">
    <property type="component" value="Unassembled WGS sequence"/>
</dbReference>
<sequence>MKASLWKIGTRRAMAYVEGREALERLAVVAGVERAPLKRGAGIEAELQGPGAVAVYTDPKGRPFAWLIAFDAKRWDDVSALAAS</sequence>
<reference evidence="1 2" key="1">
    <citation type="submission" date="2020-08" db="EMBL/GenBank/DDBJ databases">
        <title>Genomic Encyclopedia of Type Strains, Phase IV (KMG-IV): sequencing the most valuable type-strain genomes for metagenomic binning, comparative biology and taxonomic classification.</title>
        <authorList>
            <person name="Goeker M."/>
        </authorList>
    </citation>
    <scope>NUCLEOTIDE SEQUENCE [LARGE SCALE GENOMIC DNA]</scope>
    <source>
        <strain evidence="1 2">DSM 23562</strain>
    </source>
</reference>
<gene>
    <name evidence="1" type="ORF">HNQ39_003687</name>
</gene>
<comment type="caution">
    <text evidence="1">The sequence shown here is derived from an EMBL/GenBank/DDBJ whole genome shotgun (WGS) entry which is preliminary data.</text>
</comment>
<evidence type="ECO:0000313" key="2">
    <source>
        <dbReference type="Proteomes" id="UP000520814"/>
    </source>
</evidence>
<name>A0A7W9SS89_ARMRO</name>
<dbReference type="RefSeq" id="WP_184199763.1">
    <property type="nucleotide sequence ID" value="NZ_JACHGW010000003.1"/>
</dbReference>